<evidence type="ECO:0000256" key="6">
    <source>
        <dbReference type="ARBA" id="ARBA00022679"/>
    </source>
</evidence>
<evidence type="ECO:0000259" key="20">
    <source>
        <dbReference type="PROSITE" id="PS50011"/>
    </source>
</evidence>
<comment type="subcellular location">
    <subcellularLocation>
        <location evidence="1">Cell membrane</location>
        <topology evidence="1">Single-pass membrane protein</topology>
    </subcellularLocation>
    <subcellularLocation>
        <location evidence="2">Membrane</location>
        <topology evidence="2">Single-pass type I membrane protein</topology>
    </subcellularLocation>
</comment>
<evidence type="ECO:0000256" key="7">
    <source>
        <dbReference type="ARBA" id="ARBA00022692"/>
    </source>
</evidence>
<dbReference type="PANTHER" id="PTHR47989:SF62">
    <property type="entry name" value="OS05G0423500 PROTEIN"/>
    <property type="match status" value="1"/>
</dbReference>
<evidence type="ECO:0000256" key="14">
    <source>
        <dbReference type="ARBA" id="ARBA00023170"/>
    </source>
</evidence>
<dbReference type="FunFam" id="3.30.200.20:FF:000542">
    <property type="entry name" value="Receptor-like serine/threonine-protein kinase At4g25390"/>
    <property type="match status" value="1"/>
</dbReference>
<keyword evidence="4" id="KW-1003">Cell membrane</keyword>
<keyword evidence="15" id="KW-0325">Glycoprotein</keyword>
<dbReference type="GO" id="GO:0004674">
    <property type="term" value="F:protein serine/threonine kinase activity"/>
    <property type="evidence" value="ECO:0007669"/>
    <property type="project" value="UniProtKB-KW"/>
</dbReference>
<feature type="domain" description="Protein kinase" evidence="20">
    <location>
        <begin position="287"/>
        <end position="567"/>
    </location>
</feature>
<keyword evidence="8 19" id="KW-0732">Signal</keyword>
<evidence type="ECO:0000256" key="10">
    <source>
        <dbReference type="ARBA" id="ARBA00022777"/>
    </source>
</evidence>
<dbReference type="InterPro" id="IPR000719">
    <property type="entry name" value="Prot_kinase_dom"/>
</dbReference>
<comment type="catalytic activity">
    <reaction evidence="17">
        <text>L-seryl-[protein] + ATP = O-phospho-L-seryl-[protein] + ADP + H(+)</text>
        <dbReference type="Rhea" id="RHEA:17989"/>
        <dbReference type="Rhea" id="RHEA-COMP:9863"/>
        <dbReference type="Rhea" id="RHEA-COMP:11604"/>
        <dbReference type="ChEBI" id="CHEBI:15378"/>
        <dbReference type="ChEBI" id="CHEBI:29999"/>
        <dbReference type="ChEBI" id="CHEBI:30616"/>
        <dbReference type="ChEBI" id="CHEBI:83421"/>
        <dbReference type="ChEBI" id="CHEBI:456216"/>
        <dbReference type="EC" id="2.7.11.1"/>
    </reaction>
</comment>
<keyword evidence="13 18" id="KW-0472">Membrane</keyword>
<reference evidence="21 22" key="1">
    <citation type="journal article" date="2021" name="Hortic Res">
        <title>The domestication of Cucurbita argyrosperma as revealed by the genome of its wild relative.</title>
        <authorList>
            <person name="Barrera-Redondo J."/>
            <person name="Sanchez-de la Vega G."/>
            <person name="Aguirre-Liguori J.A."/>
            <person name="Castellanos-Morales G."/>
            <person name="Gutierrez-Guerrero Y.T."/>
            <person name="Aguirre-Dugua X."/>
            <person name="Aguirre-Planter E."/>
            <person name="Tenaillon M.I."/>
            <person name="Lira-Saade R."/>
            <person name="Eguiarte L.E."/>
        </authorList>
    </citation>
    <scope>NUCLEOTIDE SEQUENCE [LARGE SCALE GENOMIC DNA]</scope>
    <source>
        <strain evidence="21">JBR-2021</strain>
    </source>
</reference>
<evidence type="ECO:0000256" key="2">
    <source>
        <dbReference type="ARBA" id="ARBA00004479"/>
    </source>
</evidence>
<dbReference type="PANTHER" id="PTHR47989">
    <property type="entry name" value="OS01G0750732 PROTEIN"/>
    <property type="match status" value="1"/>
</dbReference>
<evidence type="ECO:0000256" key="5">
    <source>
        <dbReference type="ARBA" id="ARBA00022527"/>
    </source>
</evidence>
<dbReference type="Pfam" id="PF00069">
    <property type="entry name" value="Pkinase"/>
    <property type="match status" value="1"/>
</dbReference>
<evidence type="ECO:0000256" key="8">
    <source>
        <dbReference type="ARBA" id="ARBA00022729"/>
    </source>
</evidence>
<dbReference type="Pfam" id="PF19160">
    <property type="entry name" value="SPARK"/>
    <property type="match status" value="1"/>
</dbReference>
<evidence type="ECO:0000256" key="19">
    <source>
        <dbReference type="SAM" id="SignalP"/>
    </source>
</evidence>
<keyword evidence="9" id="KW-0547">Nucleotide-binding</keyword>
<evidence type="ECO:0000313" key="22">
    <source>
        <dbReference type="Proteomes" id="UP000685013"/>
    </source>
</evidence>
<dbReference type="FunFam" id="1.10.510.10:FF:000287">
    <property type="entry name" value="probable LRR receptor-like serine/threonine-protein kinase RKF3"/>
    <property type="match status" value="1"/>
</dbReference>
<keyword evidence="14 21" id="KW-0675">Receptor</keyword>
<accession>A0AAV6P9L5</accession>
<feature type="chain" id="PRO_5044011876" description="non-specific serine/threonine protein kinase" evidence="19">
    <location>
        <begin position="30"/>
        <end position="596"/>
    </location>
</feature>
<evidence type="ECO:0000256" key="13">
    <source>
        <dbReference type="ARBA" id="ARBA00023136"/>
    </source>
</evidence>
<keyword evidence="7 18" id="KW-0812">Transmembrane</keyword>
<dbReference type="InterPro" id="IPR008271">
    <property type="entry name" value="Ser/Thr_kinase_AS"/>
</dbReference>
<dbReference type="EC" id="2.7.11.1" evidence="3"/>
<dbReference type="InterPro" id="IPR043891">
    <property type="entry name" value="SPARK"/>
</dbReference>
<dbReference type="PROSITE" id="PS00108">
    <property type="entry name" value="PROTEIN_KINASE_ST"/>
    <property type="match status" value="1"/>
</dbReference>
<name>A0AAV6P9L5_9ROSI</name>
<evidence type="ECO:0000256" key="16">
    <source>
        <dbReference type="ARBA" id="ARBA00047899"/>
    </source>
</evidence>
<evidence type="ECO:0000256" key="4">
    <source>
        <dbReference type="ARBA" id="ARBA00022475"/>
    </source>
</evidence>
<sequence>MPNEHDDMSAHYLCLTLLSILFIVPSSSSSSSSLCPIDFTYVQTIPWDTTSCNRQNAAAPCCQTLLSLFGIGLAQHLKDTSLFHLPNFKSSSSCLTSFQSKLSSLSLPSSLIPNCFQNPSQFAANSSNCAGILSTHDWVARVGSTTPVDTACGGDLTGLTHCGTCVDAGMKLTSRLMGLDPNGTKCFYFTVLYAAGIANEFGPKDTRVASCIMGLPLKPSKMNRASLLSRNALMAVGFGFTFLAVVAVLVLRSKKKWFKEQEQEQKLRHFGAKWFSITELEKATNGFSQRNLIGQGADGFVYKGKISDGSLVAVKQIIDLDSERDEDFTNEVEIISKIKHRNLLSLRGCCIENDSKFKSQKRKFLVYDFMPNGNLSDHLFIKNNSKNPLTWPQRKGIIIDIARGLNYLHYGTKPAIYHRDIKPTNILLDSEWRARLADFGLAKQSKEGQSHLTTRVAGTRGYLAPEYGLYGQLTEKSDVYSFGIVILEMMSGRKVLESWDLITDWAWKLVGNVEAIFEESIRGEGAKGVMERFVHVGLLCAHVNVAFRPTIDEALKMLEGDIEIPQLTNRPLPLSHHSMVSLQFAPSSCSSHHFIV</sequence>
<feature type="signal peptide" evidence="19">
    <location>
        <begin position="1"/>
        <end position="29"/>
    </location>
</feature>
<protein>
    <recommendedName>
        <fullName evidence="3">non-specific serine/threonine protein kinase</fullName>
        <ecNumber evidence="3">2.7.11.1</ecNumber>
    </recommendedName>
</protein>
<evidence type="ECO:0000313" key="21">
    <source>
        <dbReference type="EMBL" id="KAG6608038.1"/>
    </source>
</evidence>
<organism evidence="21 22">
    <name type="scientific">Cucurbita argyrosperma subsp. sororia</name>
    <dbReference type="NCBI Taxonomy" id="37648"/>
    <lineage>
        <taxon>Eukaryota</taxon>
        <taxon>Viridiplantae</taxon>
        <taxon>Streptophyta</taxon>
        <taxon>Embryophyta</taxon>
        <taxon>Tracheophyta</taxon>
        <taxon>Spermatophyta</taxon>
        <taxon>Magnoliopsida</taxon>
        <taxon>eudicotyledons</taxon>
        <taxon>Gunneridae</taxon>
        <taxon>Pentapetalae</taxon>
        <taxon>rosids</taxon>
        <taxon>fabids</taxon>
        <taxon>Cucurbitales</taxon>
        <taxon>Cucurbitaceae</taxon>
        <taxon>Cucurbiteae</taxon>
        <taxon>Cucurbita</taxon>
    </lineage>
</organism>
<dbReference type="SMART" id="SM00220">
    <property type="entry name" value="S_TKc"/>
    <property type="match status" value="1"/>
</dbReference>
<keyword evidence="10 21" id="KW-0418">Kinase</keyword>
<keyword evidence="6" id="KW-0808">Transferase</keyword>
<evidence type="ECO:0000256" key="12">
    <source>
        <dbReference type="ARBA" id="ARBA00022989"/>
    </source>
</evidence>
<feature type="non-terminal residue" evidence="21">
    <location>
        <position position="1"/>
    </location>
</feature>
<feature type="transmembrane region" description="Helical" evidence="18">
    <location>
        <begin position="232"/>
        <end position="251"/>
    </location>
</feature>
<evidence type="ECO:0000256" key="3">
    <source>
        <dbReference type="ARBA" id="ARBA00012513"/>
    </source>
</evidence>
<evidence type="ECO:0000256" key="15">
    <source>
        <dbReference type="ARBA" id="ARBA00023180"/>
    </source>
</evidence>
<comment type="catalytic activity">
    <reaction evidence="16">
        <text>L-threonyl-[protein] + ATP = O-phospho-L-threonyl-[protein] + ADP + H(+)</text>
        <dbReference type="Rhea" id="RHEA:46608"/>
        <dbReference type="Rhea" id="RHEA-COMP:11060"/>
        <dbReference type="Rhea" id="RHEA-COMP:11605"/>
        <dbReference type="ChEBI" id="CHEBI:15378"/>
        <dbReference type="ChEBI" id="CHEBI:30013"/>
        <dbReference type="ChEBI" id="CHEBI:30616"/>
        <dbReference type="ChEBI" id="CHEBI:61977"/>
        <dbReference type="ChEBI" id="CHEBI:456216"/>
        <dbReference type="EC" id="2.7.11.1"/>
    </reaction>
</comment>
<keyword evidence="22" id="KW-1185">Reference proteome</keyword>
<dbReference type="CDD" id="cd14066">
    <property type="entry name" value="STKc_IRAK"/>
    <property type="match status" value="1"/>
</dbReference>
<dbReference type="EMBL" id="JAGKQH010000001">
    <property type="protein sequence ID" value="KAG6608038.1"/>
    <property type="molecule type" value="Genomic_DNA"/>
</dbReference>
<proteinExistence type="predicted"/>
<keyword evidence="12 18" id="KW-1133">Transmembrane helix</keyword>
<gene>
    <name evidence="21" type="ORF">SDJN03_01380</name>
</gene>
<evidence type="ECO:0000256" key="9">
    <source>
        <dbReference type="ARBA" id="ARBA00022741"/>
    </source>
</evidence>
<evidence type="ECO:0000256" key="11">
    <source>
        <dbReference type="ARBA" id="ARBA00022840"/>
    </source>
</evidence>
<evidence type="ECO:0000256" key="1">
    <source>
        <dbReference type="ARBA" id="ARBA00004162"/>
    </source>
</evidence>
<dbReference type="PROSITE" id="PS50011">
    <property type="entry name" value="PROTEIN_KINASE_DOM"/>
    <property type="match status" value="1"/>
</dbReference>
<dbReference type="GO" id="GO:0005886">
    <property type="term" value="C:plasma membrane"/>
    <property type="evidence" value="ECO:0007669"/>
    <property type="project" value="UniProtKB-SubCell"/>
</dbReference>
<keyword evidence="5" id="KW-0723">Serine/threonine-protein kinase</keyword>
<dbReference type="Proteomes" id="UP000685013">
    <property type="component" value="Chromosome 1"/>
</dbReference>
<keyword evidence="11" id="KW-0067">ATP-binding</keyword>
<dbReference type="GO" id="GO:0005524">
    <property type="term" value="F:ATP binding"/>
    <property type="evidence" value="ECO:0007669"/>
    <property type="project" value="UniProtKB-KW"/>
</dbReference>
<dbReference type="AlphaFoldDB" id="A0AAV6P9L5"/>
<evidence type="ECO:0000256" key="18">
    <source>
        <dbReference type="SAM" id="Phobius"/>
    </source>
</evidence>
<comment type="caution">
    <text evidence="21">The sequence shown here is derived from an EMBL/GenBank/DDBJ whole genome shotgun (WGS) entry which is preliminary data.</text>
</comment>
<evidence type="ECO:0000256" key="17">
    <source>
        <dbReference type="ARBA" id="ARBA00048679"/>
    </source>
</evidence>